<dbReference type="AlphaFoldDB" id="D4DS99"/>
<sequence>MSPCSRHGDCETCKELVCIKGLESSLGILKQREIQLTEQLSKAKEHHRIGVFGADRWISNLGWRLTHIKTKIKFLENSEIPNGSLLRMPDEYDPSPVKLALQEKGMDIDIQKPETAKLDDELYRLMEL</sequence>
<name>D4DS99_NEIEG</name>
<proteinExistence type="predicted"/>
<dbReference type="EMBL" id="ADBF01000196">
    <property type="protein sequence ID" value="EFE49285.1"/>
    <property type="molecule type" value="Genomic_DNA"/>
</dbReference>
<reference evidence="1 2" key="1">
    <citation type="submission" date="2010-02" db="EMBL/GenBank/DDBJ databases">
        <authorList>
            <person name="Weinstock G."/>
            <person name="Sodergren E."/>
            <person name="Clifton S."/>
            <person name="Fulton L."/>
            <person name="Fulton B."/>
            <person name="Courtney L."/>
            <person name="Fronick C."/>
            <person name="Harrison M."/>
            <person name="Strong C."/>
            <person name="Farmer C."/>
            <person name="Delahaunty K."/>
            <person name="Markovic C."/>
            <person name="Hall O."/>
            <person name="Minx P."/>
            <person name="Tomlinson C."/>
            <person name="Mitreva M."/>
            <person name="Nelson J."/>
            <person name="Hou S."/>
            <person name="Wollam A."/>
            <person name="Pepin K.H."/>
            <person name="Johnson M."/>
            <person name="Bhonagiri V."/>
            <person name="Zhang X."/>
            <person name="Suruliraj S."/>
            <person name="Warren W."/>
            <person name="Chinwalla A."/>
            <person name="Mardis E.R."/>
            <person name="Wilson R.K."/>
        </authorList>
    </citation>
    <scope>NUCLEOTIDE SEQUENCE [LARGE SCALE GENOMIC DNA]</scope>
    <source>
        <strain evidence="1 2">ATCC 29315</strain>
    </source>
</reference>
<gene>
    <name evidence="1" type="ORF">NEIELOOT_01943</name>
</gene>
<evidence type="ECO:0000313" key="2">
    <source>
        <dbReference type="Proteomes" id="UP000005536"/>
    </source>
</evidence>
<protein>
    <submittedName>
        <fullName evidence="1">Uncharacterized protein</fullName>
    </submittedName>
</protein>
<organism evidence="1 2">
    <name type="scientific">Neisseria elongata subsp. glycolytica ATCC 29315</name>
    <dbReference type="NCBI Taxonomy" id="546263"/>
    <lineage>
        <taxon>Bacteria</taxon>
        <taxon>Pseudomonadati</taxon>
        <taxon>Pseudomonadota</taxon>
        <taxon>Betaproteobacteria</taxon>
        <taxon>Neisseriales</taxon>
        <taxon>Neisseriaceae</taxon>
        <taxon>Neisseria</taxon>
    </lineage>
</organism>
<comment type="caution">
    <text evidence="1">The sequence shown here is derived from an EMBL/GenBank/DDBJ whole genome shotgun (WGS) entry which is preliminary data.</text>
</comment>
<evidence type="ECO:0000313" key="1">
    <source>
        <dbReference type="EMBL" id="EFE49285.1"/>
    </source>
</evidence>
<accession>D4DS99</accession>
<dbReference type="Proteomes" id="UP000005536">
    <property type="component" value="Unassembled WGS sequence"/>
</dbReference>